<evidence type="ECO:0000313" key="3">
    <source>
        <dbReference type="Proteomes" id="UP001162640"/>
    </source>
</evidence>
<reference evidence="3" key="1">
    <citation type="journal article" date="2023" name="Commun. Biol.">
        <title>Genome analysis of Parmales, the sister group of diatoms, reveals the evolutionary specialization of diatoms from phago-mixotrophs to photoautotrophs.</title>
        <authorList>
            <person name="Ban H."/>
            <person name="Sato S."/>
            <person name="Yoshikawa S."/>
            <person name="Yamada K."/>
            <person name="Nakamura Y."/>
            <person name="Ichinomiya M."/>
            <person name="Sato N."/>
            <person name="Blanc-Mathieu R."/>
            <person name="Endo H."/>
            <person name="Kuwata A."/>
            <person name="Ogata H."/>
        </authorList>
    </citation>
    <scope>NUCLEOTIDE SEQUENCE [LARGE SCALE GENOMIC DNA]</scope>
</reference>
<name>A0A9W7DY61_9STRA</name>
<dbReference type="Proteomes" id="UP001162640">
    <property type="component" value="Unassembled WGS sequence"/>
</dbReference>
<feature type="compositionally biased region" description="Low complexity" evidence="1">
    <location>
        <begin position="38"/>
        <end position="49"/>
    </location>
</feature>
<dbReference type="EMBL" id="BLQM01000081">
    <property type="protein sequence ID" value="GMH60874.1"/>
    <property type="molecule type" value="Genomic_DNA"/>
</dbReference>
<feature type="region of interest" description="Disordered" evidence="1">
    <location>
        <begin position="1"/>
        <end position="49"/>
    </location>
</feature>
<gene>
    <name evidence="2" type="ORF">TL16_g03144</name>
</gene>
<organism evidence="2 3">
    <name type="scientific">Triparma laevis f. inornata</name>
    <dbReference type="NCBI Taxonomy" id="1714386"/>
    <lineage>
        <taxon>Eukaryota</taxon>
        <taxon>Sar</taxon>
        <taxon>Stramenopiles</taxon>
        <taxon>Ochrophyta</taxon>
        <taxon>Bolidophyceae</taxon>
        <taxon>Parmales</taxon>
        <taxon>Triparmaceae</taxon>
        <taxon>Triparma</taxon>
    </lineage>
</organism>
<sequence length="129" mass="14271">MSKTVATESIEGHESREMSGKRGAGDEEKQDEEDTIEATSTANSTTLSTVSTAPAAVDDFMNTIEFMILFFPFVRVQTLMALRILNKEWNGVVDALINEGVESGELFVHDGNNVCEDSREYLVTRVISF</sequence>
<comment type="caution">
    <text evidence="2">The sequence shown here is derived from an EMBL/GenBank/DDBJ whole genome shotgun (WGS) entry which is preliminary data.</text>
</comment>
<evidence type="ECO:0000313" key="2">
    <source>
        <dbReference type="EMBL" id="GMH60874.1"/>
    </source>
</evidence>
<accession>A0A9W7DY61</accession>
<protein>
    <submittedName>
        <fullName evidence="2">Uncharacterized protein</fullName>
    </submittedName>
</protein>
<evidence type="ECO:0000256" key="1">
    <source>
        <dbReference type="SAM" id="MobiDB-lite"/>
    </source>
</evidence>
<dbReference type="AlphaFoldDB" id="A0A9W7DY61"/>
<feature type="compositionally biased region" description="Basic and acidic residues" evidence="1">
    <location>
        <begin position="10"/>
        <end position="27"/>
    </location>
</feature>
<proteinExistence type="predicted"/>